<sequence>MGEEEGECVEQQDSHVNVVVEEVEMGEEEEECDGGEEQEEVNLEKGEEERMANDDDDGVGVENDRVDQVRRNINPVLDRRIQRHRAVSSTPRGGRGRACVDIGAVAGEAGGGAKCDPAGNGDRGGAKCDPAPLEFMESSLKFLIINFLNSGSQDLIFASNEL</sequence>
<gene>
    <name evidence="2" type="ORF">LR48_Vigan741s000600</name>
</gene>
<feature type="compositionally biased region" description="Basic and acidic residues" evidence="1">
    <location>
        <begin position="42"/>
        <end position="53"/>
    </location>
</feature>
<evidence type="ECO:0000256" key="1">
    <source>
        <dbReference type="SAM" id="MobiDB-lite"/>
    </source>
</evidence>
<accession>A0A0L9THM6</accession>
<name>A0A0L9THM6_PHAAN</name>
<dbReference type="Gramene" id="KOM29659">
    <property type="protein sequence ID" value="KOM29659"/>
    <property type="gene ID" value="LR48_Vigan741s000600"/>
</dbReference>
<dbReference type="EMBL" id="KQ258515">
    <property type="protein sequence ID" value="KOM29659.1"/>
    <property type="molecule type" value="Genomic_DNA"/>
</dbReference>
<feature type="region of interest" description="Disordered" evidence="1">
    <location>
        <begin position="24"/>
        <end position="63"/>
    </location>
</feature>
<protein>
    <submittedName>
        <fullName evidence="2">Uncharacterized protein</fullName>
    </submittedName>
</protein>
<proteinExistence type="predicted"/>
<dbReference type="AlphaFoldDB" id="A0A0L9THM6"/>
<feature type="compositionally biased region" description="Acidic residues" evidence="1">
    <location>
        <begin position="24"/>
        <end position="41"/>
    </location>
</feature>
<organism evidence="2 3">
    <name type="scientific">Phaseolus angularis</name>
    <name type="common">Azuki bean</name>
    <name type="synonym">Vigna angularis</name>
    <dbReference type="NCBI Taxonomy" id="3914"/>
    <lineage>
        <taxon>Eukaryota</taxon>
        <taxon>Viridiplantae</taxon>
        <taxon>Streptophyta</taxon>
        <taxon>Embryophyta</taxon>
        <taxon>Tracheophyta</taxon>
        <taxon>Spermatophyta</taxon>
        <taxon>Magnoliopsida</taxon>
        <taxon>eudicotyledons</taxon>
        <taxon>Gunneridae</taxon>
        <taxon>Pentapetalae</taxon>
        <taxon>rosids</taxon>
        <taxon>fabids</taxon>
        <taxon>Fabales</taxon>
        <taxon>Fabaceae</taxon>
        <taxon>Papilionoideae</taxon>
        <taxon>50 kb inversion clade</taxon>
        <taxon>NPAAA clade</taxon>
        <taxon>indigoferoid/millettioid clade</taxon>
        <taxon>Phaseoleae</taxon>
        <taxon>Vigna</taxon>
    </lineage>
</organism>
<evidence type="ECO:0000313" key="2">
    <source>
        <dbReference type="EMBL" id="KOM29659.1"/>
    </source>
</evidence>
<dbReference type="Proteomes" id="UP000053144">
    <property type="component" value="Unassembled WGS sequence"/>
</dbReference>
<reference evidence="3" key="1">
    <citation type="journal article" date="2015" name="Proc. Natl. Acad. Sci. U.S.A.">
        <title>Genome sequencing of adzuki bean (Vigna angularis) provides insight into high starch and low fat accumulation and domestication.</title>
        <authorList>
            <person name="Yang K."/>
            <person name="Tian Z."/>
            <person name="Chen C."/>
            <person name="Luo L."/>
            <person name="Zhao B."/>
            <person name="Wang Z."/>
            <person name="Yu L."/>
            <person name="Li Y."/>
            <person name="Sun Y."/>
            <person name="Li W."/>
            <person name="Chen Y."/>
            <person name="Li Y."/>
            <person name="Zhang Y."/>
            <person name="Ai D."/>
            <person name="Zhao J."/>
            <person name="Shang C."/>
            <person name="Ma Y."/>
            <person name="Wu B."/>
            <person name="Wang M."/>
            <person name="Gao L."/>
            <person name="Sun D."/>
            <person name="Zhang P."/>
            <person name="Guo F."/>
            <person name="Wang W."/>
            <person name="Li Y."/>
            <person name="Wang J."/>
            <person name="Varshney R.K."/>
            <person name="Wang J."/>
            <person name="Ling H.Q."/>
            <person name="Wan P."/>
        </authorList>
    </citation>
    <scope>NUCLEOTIDE SEQUENCE</scope>
    <source>
        <strain evidence="3">cv. Jingnong 6</strain>
    </source>
</reference>
<evidence type="ECO:0000313" key="3">
    <source>
        <dbReference type="Proteomes" id="UP000053144"/>
    </source>
</evidence>